<dbReference type="GO" id="GO:0071204">
    <property type="term" value="C:histone pre-mRNA 3'end processing complex"/>
    <property type="evidence" value="ECO:0007669"/>
    <property type="project" value="TreeGrafter"/>
</dbReference>
<sequence>MSFYQQKHRDSVGHQSDVNRNRGPSVWSQSRKRGADGSIRDHGDEQRQEDQRPTSFTTPELDRTVRRCQDWGSEVEQDEMLTNVRRDLQRYRRRILTTDVSHRERKTSSGSSDSRESPVPTDFETDEAVLMRRQKQINYGKNTLAYDRYIKEVPKHLRQSGVHPRTPNKFKKYSRRSWDQQIRLWRVQLHAWDPPVTEGSDIQSIDEIDLEPITDFELGTELSVDSEPQQPSRHTADRSSDSCSGTPSKMVKMDDTV</sequence>
<evidence type="ECO:0000313" key="6">
    <source>
        <dbReference type="Proteomes" id="UP000694580"/>
    </source>
</evidence>
<dbReference type="Proteomes" id="UP000694580">
    <property type="component" value="Chromosome 14"/>
</dbReference>
<reference evidence="5 6" key="1">
    <citation type="submission" date="2020-06" db="EMBL/GenBank/DDBJ databases">
        <authorList>
            <consortium name="Wellcome Sanger Institute Data Sharing"/>
        </authorList>
    </citation>
    <scope>NUCLEOTIDE SEQUENCE [LARGE SCALE GENOMIC DNA]</scope>
</reference>
<dbReference type="AlphaFoldDB" id="A0AAY4F0D8"/>
<evidence type="ECO:0000256" key="3">
    <source>
        <dbReference type="SAM" id="MobiDB-lite"/>
    </source>
</evidence>
<evidence type="ECO:0000313" key="5">
    <source>
        <dbReference type="Ensembl" id="ENSDCDP00010063041.1"/>
    </source>
</evidence>
<dbReference type="GO" id="GO:0006398">
    <property type="term" value="P:mRNA 3'-end processing by stem-loop binding and cleavage"/>
    <property type="evidence" value="ECO:0007669"/>
    <property type="project" value="TreeGrafter"/>
</dbReference>
<keyword evidence="2" id="KW-0694">RNA-binding</keyword>
<dbReference type="GO" id="GO:0071207">
    <property type="term" value="F:histone pre-mRNA stem-loop binding"/>
    <property type="evidence" value="ECO:0007669"/>
    <property type="project" value="TreeGrafter"/>
</dbReference>
<dbReference type="GeneTree" id="ENSGT00390000008738"/>
<feature type="compositionally biased region" description="Basic and acidic residues" evidence="3">
    <location>
        <begin position="33"/>
        <end position="52"/>
    </location>
</feature>
<organism evidence="5 6">
    <name type="scientific">Denticeps clupeoides</name>
    <name type="common">denticle herring</name>
    <dbReference type="NCBI Taxonomy" id="299321"/>
    <lineage>
        <taxon>Eukaryota</taxon>
        <taxon>Metazoa</taxon>
        <taxon>Chordata</taxon>
        <taxon>Craniata</taxon>
        <taxon>Vertebrata</taxon>
        <taxon>Euteleostomi</taxon>
        <taxon>Actinopterygii</taxon>
        <taxon>Neopterygii</taxon>
        <taxon>Teleostei</taxon>
        <taxon>Clupei</taxon>
        <taxon>Clupeiformes</taxon>
        <taxon>Denticipitoidei</taxon>
        <taxon>Denticipitidae</taxon>
        <taxon>Denticeps</taxon>
    </lineage>
</organism>
<dbReference type="InterPro" id="IPR029344">
    <property type="entry name" value="SLBP_RNA_bind"/>
</dbReference>
<reference evidence="5" key="2">
    <citation type="submission" date="2025-08" db="UniProtKB">
        <authorList>
            <consortium name="Ensembl"/>
        </authorList>
    </citation>
    <scope>IDENTIFICATION</scope>
</reference>
<feature type="region of interest" description="Disordered" evidence="3">
    <location>
        <begin position="217"/>
        <end position="257"/>
    </location>
</feature>
<dbReference type="PANTHER" id="PTHR17408">
    <property type="entry name" value="HISTONE RNA HAIRPIN-BINDING PROTEIN"/>
    <property type="match status" value="1"/>
</dbReference>
<evidence type="ECO:0000256" key="1">
    <source>
        <dbReference type="ARBA" id="ARBA00006151"/>
    </source>
</evidence>
<dbReference type="Ensembl" id="ENSDCDT00010073846.1">
    <property type="protein sequence ID" value="ENSDCDP00010063041.1"/>
    <property type="gene ID" value="ENSDCDG00010034448.1"/>
</dbReference>
<dbReference type="Pfam" id="PF15247">
    <property type="entry name" value="SLBP_RNA_bind"/>
    <property type="match status" value="1"/>
</dbReference>
<protein>
    <recommendedName>
        <fullName evidence="4">Histone RNA hairpin-binding protein RNA-binding domain-containing protein</fullName>
    </recommendedName>
</protein>
<comment type="similarity">
    <text evidence="1">Belongs to the SLBP family.</text>
</comment>
<keyword evidence="6" id="KW-1185">Reference proteome</keyword>
<dbReference type="GO" id="GO:0005737">
    <property type="term" value="C:cytoplasm"/>
    <property type="evidence" value="ECO:0007669"/>
    <property type="project" value="TreeGrafter"/>
</dbReference>
<dbReference type="PANTHER" id="PTHR17408:SF7">
    <property type="entry name" value="HISTONE RNA HAIRPIN-BINDING PROTEIN"/>
    <property type="match status" value="1"/>
</dbReference>
<dbReference type="InterPro" id="IPR038294">
    <property type="entry name" value="SLBP_RNA_bind_sf"/>
</dbReference>
<dbReference type="GeneID" id="114763565"/>
<dbReference type="Gene3D" id="1.10.8.1120">
    <property type="entry name" value="Histone RNA hairpin-binding protein RNA-binding domain"/>
    <property type="match status" value="1"/>
</dbReference>
<feature type="region of interest" description="Disordered" evidence="3">
    <location>
        <begin position="1"/>
        <end position="65"/>
    </location>
</feature>
<dbReference type="FunFam" id="1.10.8.1120:FF:000001">
    <property type="entry name" value="Histone RNA hairpin-binding protein-like"/>
    <property type="match status" value="1"/>
</dbReference>
<name>A0AAY4F0D8_9TELE</name>
<reference evidence="5" key="3">
    <citation type="submission" date="2025-09" db="UniProtKB">
        <authorList>
            <consortium name="Ensembl"/>
        </authorList>
    </citation>
    <scope>IDENTIFICATION</scope>
</reference>
<proteinExistence type="inferred from homology"/>
<dbReference type="GO" id="GO:0051028">
    <property type="term" value="P:mRNA transport"/>
    <property type="evidence" value="ECO:0007669"/>
    <property type="project" value="TreeGrafter"/>
</dbReference>
<evidence type="ECO:0000256" key="2">
    <source>
        <dbReference type="ARBA" id="ARBA00022884"/>
    </source>
</evidence>
<evidence type="ECO:0000259" key="4">
    <source>
        <dbReference type="Pfam" id="PF15247"/>
    </source>
</evidence>
<dbReference type="InterPro" id="IPR026502">
    <property type="entry name" value="SLBP1/SLBP2"/>
</dbReference>
<feature type="region of interest" description="Disordered" evidence="3">
    <location>
        <begin position="99"/>
        <end position="124"/>
    </location>
</feature>
<feature type="domain" description="Histone RNA hairpin-binding protein RNA-binding" evidence="4">
    <location>
        <begin position="125"/>
        <end position="194"/>
    </location>
</feature>
<feature type="compositionally biased region" description="Basic and acidic residues" evidence="3">
    <location>
        <begin position="7"/>
        <end position="20"/>
    </location>
</feature>
<accession>A0AAY4F0D8</accession>
<gene>
    <name evidence="5" type="primary">SLBP</name>
</gene>
<dbReference type="GO" id="GO:0003729">
    <property type="term" value="F:mRNA binding"/>
    <property type="evidence" value="ECO:0007669"/>
    <property type="project" value="InterPro"/>
</dbReference>
<dbReference type="RefSeq" id="XP_028809157.1">
    <property type="nucleotide sequence ID" value="XM_028953324.1"/>
</dbReference>